<gene>
    <name evidence="1" type="ORF">EYF80_060143</name>
</gene>
<sequence length="84" mass="9381">MSGPLILNESIAGNLRRKRVAAGNLYSRLDADANSHWTLSPVWTRLPLRHAHRITVPSAPDETSGNKSQRLLDLEKKRLSALKI</sequence>
<evidence type="ECO:0000313" key="2">
    <source>
        <dbReference type="Proteomes" id="UP000314294"/>
    </source>
</evidence>
<evidence type="ECO:0000313" key="1">
    <source>
        <dbReference type="EMBL" id="TNN29708.1"/>
    </source>
</evidence>
<keyword evidence="2" id="KW-1185">Reference proteome</keyword>
<organism evidence="1 2">
    <name type="scientific">Liparis tanakae</name>
    <name type="common">Tanaka's snailfish</name>
    <dbReference type="NCBI Taxonomy" id="230148"/>
    <lineage>
        <taxon>Eukaryota</taxon>
        <taxon>Metazoa</taxon>
        <taxon>Chordata</taxon>
        <taxon>Craniata</taxon>
        <taxon>Vertebrata</taxon>
        <taxon>Euteleostomi</taxon>
        <taxon>Actinopterygii</taxon>
        <taxon>Neopterygii</taxon>
        <taxon>Teleostei</taxon>
        <taxon>Neoteleostei</taxon>
        <taxon>Acanthomorphata</taxon>
        <taxon>Eupercaria</taxon>
        <taxon>Perciformes</taxon>
        <taxon>Cottioidei</taxon>
        <taxon>Cottales</taxon>
        <taxon>Liparidae</taxon>
        <taxon>Liparis</taxon>
    </lineage>
</organism>
<dbReference type="Proteomes" id="UP000314294">
    <property type="component" value="Unassembled WGS sequence"/>
</dbReference>
<name>A0A4Z2ELT6_9TELE</name>
<dbReference type="EMBL" id="SRLO01005313">
    <property type="protein sequence ID" value="TNN29708.1"/>
    <property type="molecule type" value="Genomic_DNA"/>
</dbReference>
<protein>
    <submittedName>
        <fullName evidence="1">Uncharacterized protein</fullName>
    </submittedName>
</protein>
<dbReference type="AlphaFoldDB" id="A0A4Z2ELT6"/>
<accession>A0A4Z2ELT6</accession>
<reference evidence="1 2" key="1">
    <citation type="submission" date="2019-03" db="EMBL/GenBank/DDBJ databases">
        <title>First draft genome of Liparis tanakae, snailfish: a comprehensive survey of snailfish specific genes.</title>
        <authorList>
            <person name="Kim W."/>
            <person name="Song I."/>
            <person name="Jeong J.-H."/>
            <person name="Kim D."/>
            <person name="Kim S."/>
            <person name="Ryu S."/>
            <person name="Song J.Y."/>
            <person name="Lee S.K."/>
        </authorList>
    </citation>
    <scope>NUCLEOTIDE SEQUENCE [LARGE SCALE GENOMIC DNA]</scope>
    <source>
        <tissue evidence="1">Muscle</tissue>
    </source>
</reference>
<comment type="caution">
    <text evidence="1">The sequence shown here is derived from an EMBL/GenBank/DDBJ whole genome shotgun (WGS) entry which is preliminary data.</text>
</comment>
<proteinExistence type="predicted"/>